<reference evidence="2" key="1">
    <citation type="journal article" date="2014" name="Int. J. Syst. Evol. Microbiol.">
        <title>Complete genome sequence of Corynebacterium casei LMG S-19264T (=DSM 44701T), isolated from a smear-ripened cheese.</title>
        <authorList>
            <consortium name="US DOE Joint Genome Institute (JGI-PGF)"/>
            <person name="Walter F."/>
            <person name="Albersmeier A."/>
            <person name="Kalinowski J."/>
            <person name="Ruckert C."/>
        </authorList>
    </citation>
    <scope>NUCLEOTIDE SEQUENCE</scope>
    <source>
        <strain evidence="2">JCM 4834</strain>
    </source>
</reference>
<gene>
    <name evidence="2" type="ORF">GCM10010371_47470</name>
</gene>
<feature type="compositionally biased region" description="Basic residues" evidence="1">
    <location>
        <begin position="59"/>
        <end position="71"/>
    </location>
</feature>
<dbReference type="Proteomes" id="UP000634660">
    <property type="component" value="Unassembled WGS sequence"/>
</dbReference>
<reference evidence="2" key="2">
    <citation type="submission" date="2020-09" db="EMBL/GenBank/DDBJ databases">
        <authorList>
            <person name="Sun Q."/>
            <person name="Ohkuma M."/>
        </authorList>
    </citation>
    <scope>NUCLEOTIDE SEQUENCE</scope>
    <source>
        <strain evidence="2">JCM 4834</strain>
    </source>
</reference>
<feature type="compositionally biased region" description="Polar residues" evidence="1">
    <location>
        <begin position="84"/>
        <end position="94"/>
    </location>
</feature>
<proteinExistence type="predicted"/>
<name>A0A918R288_9ACTN</name>
<comment type="caution">
    <text evidence="2">The sequence shown here is derived from an EMBL/GenBank/DDBJ whole genome shotgun (WGS) entry which is preliminary data.</text>
</comment>
<evidence type="ECO:0000313" key="2">
    <source>
        <dbReference type="EMBL" id="GGZ82218.1"/>
    </source>
</evidence>
<evidence type="ECO:0000256" key="1">
    <source>
        <dbReference type="SAM" id="MobiDB-lite"/>
    </source>
</evidence>
<accession>A0A918R288</accession>
<evidence type="ECO:0000313" key="3">
    <source>
        <dbReference type="Proteomes" id="UP000634660"/>
    </source>
</evidence>
<protein>
    <submittedName>
        <fullName evidence="2">Uncharacterized protein</fullName>
    </submittedName>
</protein>
<dbReference type="EMBL" id="BMVX01000019">
    <property type="protein sequence ID" value="GGZ82218.1"/>
    <property type="molecule type" value="Genomic_DNA"/>
</dbReference>
<feature type="region of interest" description="Disordered" evidence="1">
    <location>
        <begin position="46"/>
        <end position="94"/>
    </location>
</feature>
<sequence>MGGHATEELLDLVLDPVVDLVQTVRIPQFGQGGRAGRPGRIQQDRAKRFAGPAGPGQRKVVRLKAGRRGVRHGQDASNRKILLQSASPEGAHSN</sequence>
<organism evidence="2 3">
    <name type="scientific">Streptomyces subrutilus</name>
    <dbReference type="NCBI Taxonomy" id="36818"/>
    <lineage>
        <taxon>Bacteria</taxon>
        <taxon>Bacillati</taxon>
        <taxon>Actinomycetota</taxon>
        <taxon>Actinomycetes</taxon>
        <taxon>Kitasatosporales</taxon>
        <taxon>Streptomycetaceae</taxon>
        <taxon>Streptomyces</taxon>
    </lineage>
</organism>
<dbReference type="AlphaFoldDB" id="A0A918R288"/>